<feature type="region of interest" description="Disordered" evidence="2">
    <location>
        <begin position="242"/>
        <end position="261"/>
    </location>
</feature>
<dbReference type="Pfam" id="PF00656">
    <property type="entry name" value="Peptidase_C14"/>
    <property type="match status" value="1"/>
</dbReference>
<dbReference type="NCBIfam" id="NF047832">
    <property type="entry name" value="caspase_w_EACC1"/>
    <property type="match status" value="1"/>
</dbReference>
<evidence type="ECO:0000259" key="3">
    <source>
        <dbReference type="Pfam" id="PF00656"/>
    </source>
</evidence>
<sequence>MRIALVITAGRYADLPRLHAPRHDGGQLAEVLADPEVGDFRVEVLADRKVDRVRRRVNEVLADAGPDDVVLLYFSGHGVKDVSGELYLAAVDTRRDLLPATGLSARFVRELVDRCRARQVLVWLDCCFGGAFPQGASPKAGGDVDVVDQVQPARGCAVMAASTAIEYAYERGGEVRGGPRGSYFTRALVAGLATGEADLDGDGWVDADELYRYVYRKVVAETPWQRPTRSGQVTGDLRVARGKAGPRTGEQSPPPPAAARRRRPAAYLAVAVLLAVNGWFGYQAVTGAEEGPTCPSDSLRLVVGPAFGPVLRDLAGRYRRDCPAADITVVHIDDGDGPRRMAEEGDGSAWVSDDSAGDLVATPLAVVLYSVVVHEDVGVSSLTPEQLRGIYDGTHRNWTALGGRDVPIRLVSRAASSPLRARLEKQLGVTSPPSTSDDCESPDGAPDQAVACERVNTQDVLGTINQTPGSIGYATASHAVGYRHVNRLKIDGREPAFELVRNGTYPLWSVLRLHTRGTPPEGTLTAHLGRFLGGEAARGILLEHDYLPCTGESRPELCGN</sequence>
<evidence type="ECO:0000259" key="4">
    <source>
        <dbReference type="Pfam" id="PF12849"/>
    </source>
</evidence>
<name>A0A5Q0GXH4_SACSY</name>
<dbReference type="PANTHER" id="PTHR30570:SF1">
    <property type="entry name" value="PHOSPHATE-BINDING PROTEIN PSTS"/>
    <property type="match status" value="1"/>
</dbReference>
<dbReference type="Pfam" id="PF12849">
    <property type="entry name" value="PBP_like_2"/>
    <property type="match status" value="1"/>
</dbReference>
<dbReference type="InterPro" id="IPR050811">
    <property type="entry name" value="Phosphate_ABC_transporter"/>
</dbReference>
<feature type="domain" description="PBP" evidence="4">
    <location>
        <begin position="291"/>
        <end position="519"/>
    </location>
</feature>
<evidence type="ECO:0000313" key="6">
    <source>
        <dbReference type="Proteomes" id="UP000325787"/>
    </source>
</evidence>
<dbReference type="Gene3D" id="3.40.190.10">
    <property type="entry name" value="Periplasmic binding protein-like II"/>
    <property type="match status" value="2"/>
</dbReference>
<gene>
    <name evidence="5" type="ORF">EKG83_12415</name>
</gene>
<dbReference type="GO" id="GO:0006508">
    <property type="term" value="P:proteolysis"/>
    <property type="evidence" value="ECO:0007669"/>
    <property type="project" value="InterPro"/>
</dbReference>
<dbReference type="SUPFAM" id="SSF53850">
    <property type="entry name" value="Periplasmic binding protein-like II"/>
    <property type="match status" value="1"/>
</dbReference>
<evidence type="ECO:0000313" key="5">
    <source>
        <dbReference type="EMBL" id="QFZ18180.1"/>
    </source>
</evidence>
<dbReference type="GO" id="GO:0004197">
    <property type="term" value="F:cysteine-type endopeptidase activity"/>
    <property type="evidence" value="ECO:0007669"/>
    <property type="project" value="InterPro"/>
</dbReference>
<proteinExistence type="predicted"/>
<evidence type="ECO:0000256" key="1">
    <source>
        <dbReference type="ARBA" id="ARBA00022729"/>
    </source>
</evidence>
<keyword evidence="1" id="KW-0732">Signal</keyword>
<dbReference type="InterPro" id="IPR011600">
    <property type="entry name" value="Pept_C14_caspase"/>
</dbReference>
<dbReference type="AlphaFoldDB" id="A0A5Q0GXH4"/>
<dbReference type="OrthoDB" id="491589at2"/>
<accession>A0A5Q0GXH4</accession>
<dbReference type="PANTHER" id="PTHR30570">
    <property type="entry name" value="PERIPLASMIC PHOSPHATE BINDING COMPONENT OF PHOSPHATE ABC TRANSPORTER"/>
    <property type="match status" value="1"/>
</dbReference>
<reference evidence="6" key="1">
    <citation type="journal article" date="2021" name="Curr. Microbiol.">
        <title>Complete genome of nocamycin-producing strain Saccharothrix syringae NRRL B-16468 reveals the biosynthetic potential for secondary metabolites.</title>
        <authorList>
            <person name="Mo X."/>
            <person name="Yang S."/>
        </authorList>
    </citation>
    <scope>NUCLEOTIDE SEQUENCE [LARGE SCALE GENOMIC DNA]</scope>
    <source>
        <strain evidence="6">ATCC 51364 / DSM 43886 / JCM 6844 / KCTC 9398 / NBRC 14523 / NRRL B-16468 / INA 2240</strain>
    </source>
</reference>
<feature type="domain" description="Peptidase C14 caspase" evidence="3">
    <location>
        <begin position="1"/>
        <end position="228"/>
    </location>
</feature>
<dbReference type="InterPro" id="IPR029030">
    <property type="entry name" value="Caspase-like_dom_sf"/>
</dbReference>
<keyword evidence="6" id="KW-1185">Reference proteome</keyword>
<dbReference type="KEGG" id="ssyi:EKG83_12415"/>
<dbReference type="InterPro" id="IPR018247">
    <property type="entry name" value="EF_Hand_1_Ca_BS"/>
</dbReference>
<feature type="region of interest" description="Disordered" evidence="2">
    <location>
        <begin position="426"/>
        <end position="446"/>
    </location>
</feature>
<dbReference type="Proteomes" id="UP000325787">
    <property type="component" value="Chromosome"/>
</dbReference>
<dbReference type="SUPFAM" id="SSF52129">
    <property type="entry name" value="Caspase-like"/>
    <property type="match status" value="1"/>
</dbReference>
<dbReference type="PROSITE" id="PS00018">
    <property type="entry name" value="EF_HAND_1"/>
    <property type="match status" value="1"/>
</dbReference>
<dbReference type="InterPro" id="IPR024370">
    <property type="entry name" value="PBP_domain"/>
</dbReference>
<evidence type="ECO:0000256" key="2">
    <source>
        <dbReference type="SAM" id="MobiDB-lite"/>
    </source>
</evidence>
<dbReference type="RefSeq" id="WP_051764219.1">
    <property type="nucleotide sequence ID" value="NZ_CP034550.1"/>
</dbReference>
<dbReference type="Gene3D" id="3.40.50.1460">
    <property type="match status" value="1"/>
</dbReference>
<dbReference type="EMBL" id="CP034550">
    <property type="protein sequence ID" value="QFZ18180.1"/>
    <property type="molecule type" value="Genomic_DNA"/>
</dbReference>
<organism evidence="5 6">
    <name type="scientific">Saccharothrix syringae</name>
    <name type="common">Nocardiopsis syringae</name>
    <dbReference type="NCBI Taxonomy" id="103733"/>
    <lineage>
        <taxon>Bacteria</taxon>
        <taxon>Bacillati</taxon>
        <taxon>Actinomycetota</taxon>
        <taxon>Actinomycetes</taxon>
        <taxon>Pseudonocardiales</taxon>
        <taxon>Pseudonocardiaceae</taxon>
        <taxon>Saccharothrix</taxon>
    </lineage>
</organism>
<protein>
    <submittedName>
        <fullName evidence="5">Uncharacterized protein</fullName>
    </submittedName>
</protein>